<keyword evidence="3" id="KW-0808">Transferase</keyword>
<evidence type="ECO:0000313" key="11">
    <source>
        <dbReference type="Proteomes" id="UP001549291"/>
    </source>
</evidence>
<evidence type="ECO:0000256" key="7">
    <source>
        <dbReference type="ARBA" id="ARBA00023169"/>
    </source>
</evidence>
<comment type="subcellular location">
    <subcellularLocation>
        <location evidence="1">Membrane</location>
        <topology evidence="1">Multi-pass membrane protein</topology>
    </subcellularLocation>
</comment>
<organism evidence="10 11">
    <name type="scientific">Bradyrhizobium japonicum</name>
    <dbReference type="NCBI Taxonomy" id="375"/>
    <lineage>
        <taxon>Bacteria</taxon>
        <taxon>Pseudomonadati</taxon>
        <taxon>Pseudomonadota</taxon>
        <taxon>Alphaproteobacteria</taxon>
        <taxon>Hyphomicrobiales</taxon>
        <taxon>Nitrobacteraceae</taxon>
        <taxon>Bradyrhizobium</taxon>
    </lineage>
</organism>
<proteinExistence type="inferred from homology"/>
<dbReference type="InterPro" id="IPR017475">
    <property type="entry name" value="EPS_sugar_tfrase"/>
</dbReference>
<evidence type="ECO:0000256" key="3">
    <source>
        <dbReference type="ARBA" id="ARBA00022679"/>
    </source>
</evidence>
<dbReference type="RefSeq" id="WP_354269860.1">
    <property type="nucleotide sequence ID" value="NZ_JBEPTQ010000001.1"/>
</dbReference>
<keyword evidence="5 8" id="KW-1133">Transmembrane helix</keyword>
<accession>A0ABV2RHN6</accession>
<evidence type="ECO:0000256" key="2">
    <source>
        <dbReference type="ARBA" id="ARBA00006464"/>
    </source>
</evidence>
<feature type="transmembrane region" description="Helical" evidence="8">
    <location>
        <begin position="126"/>
        <end position="145"/>
    </location>
</feature>
<feature type="transmembrane region" description="Helical" evidence="8">
    <location>
        <begin position="85"/>
        <end position="105"/>
    </location>
</feature>
<dbReference type="Proteomes" id="UP001549291">
    <property type="component" value="Unassembled WGS sequence"/>
</dbReference>
<gene>
    <name evidence="10" type="ORF">ABIF63_000218</name>
</gene>
<dbReference type="EMBL" id="JBEPTQ010000001">
    <property type="protein sequence ID" value="MET4716115.1"/>
    <property type="molecule type" value="Genomic_DNA"/>
</dbReference>
<evidence type="ECO:0000256" key="4">
    <source>
        <dbReference type="ARBA" id="ARBA00022692"/>
    </source>
</evidence>
<feature type="transmembrane region" description="Helical" evidence="8">
    <location>
        <begin position="319"/>
        <end position="343"/>
    </location>
</feature>
<dbReference type="Pfam" id="PF13727">
    <property type="entry name" value="CoA_binding_3"/>
    <property type="match status" value="1"/>
</dbReference>
<keyword evidence="7" id="KW-0270">Exopolysaccharide synthesis</keyword>
<comment type="similarity">
    <text evidence="2">Belongs to the bacterial sugar transferase family.</text>
</comment>
<dbReference type="InterPro" id="IPR017473">
    <property type="entry name" value="Undecaprenyl-P_gluc_Ptfrase"/>
</dbReference>
<dbReference type="NCBIfam" id="TIGR03023">
    <property type="entry name" value="WcaJ_sugtrans"/>
    <property type="match status" value="1"/>
</dbReference>
<dbReference type="NCBIfam" id="TIGR03025">
    <property type="entry name" value="EPS_sugtrans"/>
    <property type="match status" value="1"/>
</dbReference>
<keyword evidence="6 8" id="KW-0472">Membrane</keyword>
<dbReference type="Pfam" id="PF02397">
    <property type="entry name" value="Bac_transf"/>
    <property type="match status" value="1"/>
</dbReference>
<comment type="caution">
    <text evidence="10">The sequence shown here is derived from an EMBL/GenBank/DDBJ whole genome shotgun (WGS) entry which is preliminary data.</text>
</comment>
<feature type="transmembrane region" description="Helical" evidence="8">
    <location>
        <begin position="151"/>
        <end position="169"/>
    </location>
</feature>
<reference evidence="10 11" key="1">
    <citation type="submission" date="2024-06" db="EMBL/GenBank/DDBJ databases">
        <title>Genomic Encyclopedia of Type Strains, Phase V (KMG-V): Genome sequencing to study the core and pangenomes of soil and plant-associated prokaryotes.</title>
        <authorList>
            <person name="Whitman W."/>
        </authorList>
    </citation>
    <scope>NUCLEOTIDE SEQUENCE [LARGE SCALE GENOMIC DNA]</scope>
    <source>
        <strain evidence="10 11">USDA 160</strain>
    </source>
</reference>
<dbReference type="PANTHER" id="PTHR30576">
    <property type="entry name" value="COLANIC BIOSYNTHESIS UDP-GLUCOSE LIPID CARRIER TRANSFERASE"/>
    <property type="match status" value="1"/>
</dbReference>
<sequence length="507" mass="56645">MSFFAPSFLSVFFMSNCNGKLAPDRTVPSLDQIGFATREFRLRFPQAAAGCFCAAVDFSVITASSILGCSIYQAFSSRAVSNFDAFALSGSIAAILYLWMAHAAGFYQLGSIVSSRPAYRRIINRWLIVGLLLTFLAFLLKVGAIFSRGSIISFVALSAPLLMGARWAVTRVVRGAVTGGMLAGRRAVLVGSRDELAALDGDQLLRDFGLTEIDRLTLPTHSLSMMQLSFSEMSVLNQAMESARQKGAERIVLAISWNESRRLELIRDRMRASPLPVQLVPDRVVRDITQDLTLASKPYSAIEIKRGPLSHFEQFLKRALDIVGAVALLVLLWPPMLLAAIAIKLDSAGPVLFRQRRNGFNTKQFRILKFRTMTVGEDSDKVVQATRFDRRVTRVGRHLRRSSVDELPQLFNVLKGDMSLVGPRPHALVHDIQYGEILSDYAFRHHVKPGITGWAQVNGFRGETPRIEQMQRRVELDLWYINNWSLLLDLKILFKTAFEVASARNAY</sequence>
<evidence type="ECO:0000256" key="1">
    <source>
        <dbReference type="ARBA" id="ARBA00004141"/>
    </source>
</evidence>
<feature type="domain" description="Bacterial sugar transferase" evidence="9">
    <location>
        <begin position="317"/>
        <end position="500"/>
    </location>
</feature>
<keyword evidence="11" id="KW-1185">Reference proteome</keyword>
<protein>
    <submittedName>
        <fullName evidence="10">Undecaprenyl-phosphate glucose phosphotransferase</fullName>
    </submittedName>
</protein>
<evidence type="ECO:0000259" key="9">
    <source>
        <dbReference type="Pfam" id="PF02397"/>
    </source>
</evidence>
<keyword evidence="4 8" id="KW-0812">Transmembrane</keyword>
<evidence type="ECO:0000256" key="8">
    <source>
        <dbReference type="SAM" id="Phobius"/>
    </source>
</evidence>
<dbReference type="PANTHER" id="PTHR30576:SF21">
    <property type="entry name" value="UDP-GLUCOSE:UNDECAPRENYL-PHOSPHATE GLUCOSE-1-PHOSPHATE TRANSFERASE"/>
    <property type="match status" value="1"/>
</dbReference>
<evidence type="ECO:0000256" key="5">
    <source>
        <dbReference type="ARBA" id="ARBA00022989"/>
    </source>
</evidence>
<dbReference type="InterPro" id="IPR003362">
    <property type="entry name" value="Bact_transf"/>
</dbReference>
<evidence type="ECO:0000256" key="6">
    <source>
        <dbReference type="ARBA" id="ARBA00023136"/>
    </source>
</evidence>
<name>A0ABV2RHN6_BRAJP</name>
<evidence type="ECO:0000313" key="10">
    <source>
        <dbReference type="EMBL" id="MET4716115.1"/>
    </source>
</evidence>